<protein>
    <submittedName>
        <fullName evidence="1">Uncharacterized protein</fullName>
    </submittedName>
</protein>
<evidence type="ECO:0000313" key="1">
    <source>
        <dbReference type="EMBL" id="WVZ63402.1"/>
    </source>
</evidence>
<name>A0AAQ3WIY8_PASNO</name>
<keyword evidence="2" id="KW-1185">Reference proteome</keyword>
<evidence type="ECO:0000313" key="2">
    <source>
        <dbReference type="Proteomes" id="UP001341281"/>
    </source>
</evidence>
<sequence length="240" mass="28370">MADQRRALPPVHWRTFASVHRGMKKGISFNGIETFTFGSKNNKLRIFPPNSYKFRPKDHIILDEVQECILDNFWYQYNHKREEKVFAEYFHAINSKMPPTKEHEYIERRSLYVIFEGKMPGLYISFDEVVAQKKDGKLDGGISWKKYGDIDEAMNQARKILGTNYYMEPAAKEYIQKYEKGKRYQNPETSSGIKDMAKKVTYKDCLTTGVDPMDGQYIEIKIAQKFEMIFPEWKKTRKKK</sequence>
<gene>
    <name evidence="1" type="ORF">U9M48_013037</name>
</gene>
<reference evidence="1 2" key="1">
    <citation type="submission" date="2024-02" db="EMBL/GenBank/DDBJ databases">
        <title>High-quality chromosome-scale genome assembly of Pensacola bahiagrass (Paspalum notatum Flugge var. saurae).</title>
        <authorList>
            <person name="Vega J.M."/>
            <person name="Podio M."/>
            <person name="Orjuela J."/>
            <person name="Siena L.A."/>
            <person name="Pessino S.C."/>
            <person name="Combes M.C."/>
            <person name="Mariac C."/>
            <person name="Albertini E."/>
            <person name="Pupilli F."/>
            <person name="Ortiz J.P.A."/>
            <person name="Leblanc O."/>
        </authorList>
    </citation>
    <scope>NUCLEOTIDE SEQUENCE [LARGE SCALE GENOMIC DNA]</scope>
    <source>
        <strain evidence="1">R1</strain>
        <tissue evidence="1">Leaf</tissue>
    </source>
</reference>
<dbReference type="AlphaFoldDB" id="A0AAQ3WIY8"/>
<dbReference type="EMBL" id="CP144747">
    <property type="protein sequence ID" value="WVZ63402.1"/>
    <property type="molecule type" value="Genomic_DNA"/>
</dbReference>
<proteinExistence type="predicted"/>
<organism evidence="1 2">
    <name type="scientific">Paspalum notatum var. saurae</name>
    <dbReference type="NCBI Taxonomy" id="547442"/>
    <lineage>
        <taxon>Eukaryota</taxon>
        <taxon>Viridiplantae</taxon>
        <taxon>Streptophyta</taxon>
        <taxon>Embryophyta</taxon>
        <taxon>Tracheophyta</taxon>
        <taxon>Spermatophyta</taxon>
        <taxon>Magnoliopsida</taxon>
        <taxon>Liliopsida</taxon>
        <taxon>Poales</taxon>
        <taxon>Poaceae</taxon>
        <taxon>PACMAD clade</taxon>
        <taxon>Panicoideae</taxon>
        <taxon>Andropogonodae</taxon>
        <taxon>Paspaleae</taxon>
        <taxon>Paspalinae</taxon>
        <taxon>Paspalum</taxon>
    </lineage>
</organism>
<accession>A0AAQ3WIY8</accession>
<dbReference type="Proteomes" id="UP001341281">
    <property type="component" value="Chromosome 03"/>
</dbReference>